<evidence type="ECO:0000313" key="3">
    <source>
        <dbReference type="Proteomes" id="UP000198287"/>
    </source>
</evidence>
<dbReference type="OrthoDB" id="8251650at2759"/>
<comment type="caution">
    <text evidence="2">The sequence shown here is derived from an EMBL/GenBank/DDBJ whole genome shotgun (WGS) entry which is preliminary data.</text>
</comment>
<dbReference type="SUPFAM" id="SSF81296">
    <property type="entry name" value="E set domains"/>
    <property type="match status" value="1"/>
</dbReference>
<reference evidence="2 3" key="1">
    <citation type="submission" date="2015-12" db="EMBL/GenBank/DDBJ databases">
        <title>The genome of Folsomia candida.</title>
        <authorList>
            <person name="Faddeeva A."/>
            <person name="Derks M.F."/>
            <person name="Anvar Y."/>
            <person name="Smit S."/>
            <person name="Van Straalen N."/>
            <person name="Roelofs D."/>
        </authorList>
    </citation>
    <scope>NUCLEOTIDE SEQUENCE [LARGE SCALE GENOMIC DNA]</scope>
    <source>
        <strain evidence="2 3">VU population</strain>
        <tissue evidence="2">Whole body</tissue>
    </source>
</reference>
<dbReference type="GO" id="GO:0015031">
    <property type="term" value="P:protein transport"/>
    <property type="evidence" value="ECO:0007669"/>
    <property type="project" value="TreeGrafter"/>
</dbReference>
<dbReference type="Pfam" id="PF02752">
    <property type="entry name" value="Arrestin_C"/>
    <property type="match status" value="1"/>
</dbReference>
<organism evidence="2 3">
    <name type="scientific">Folsomia candida</name>
    <name type="common">Springtail</name>
    <dbReference type="NCBI Taxonomy" id="158441"/>
    <lineage>
        <taxon>Eukaryota</taxon>
        <taxon>Metazoa</taxon>
        <taxon>Ecdysozoa</taxon>
        <taxon>Arthropoda</taxon>
        <taxon>Hexapoda</taxon>
        <taxon>Collembola</taxon>
        <taxon>Entomobryomorpha</taxon>
        <taxon>Isotomoidea</taxon>
        <taxon>Isotomidae</taxon>
        <taxon>Proisotominae</taxon>
        <taxon>Folsomia</taxon>
    </lineage>
</organism>
<evidence type="ECO:0000259" key="1">
    <source>
        <dbReference type="SMART" id="SM01017"/>
    </source>
</evidence>
<dbReference type="AlphaFoldDB" id="A0A226E182"/>
<dbReference type="InterPro" id="IPR014752">
    <property type="entry name" value="Arrestin-like_C"/>
</dbReference>
<dbReference type="InterPro" id="IPR050357">
    <property type="entry name" value="Arrestin_domain-protein"/>
</dbReference>
<sequence length="432" mass="47805">MASPGAIASSLKHYCWNPRKSDFFPSFDAEIELDRTVIRPFKPISGRLKLATSRLVKFHGGIRVQLDANVRLRFQSKVDNRINMNWAISSILKDAPEADEGNYVLSPVRVQLLGNEDDPDHFDQPCTMEPGSYTYPFLLHMPGDPLPAPFRSQLGSLQFYVTAYMGSPHCYVQVAERLVNFGGFLDLTQDPKASQPLETTSHLHESIFSCKPLATFTLTTERTGFHPGEQIPFTLSISNPKGKEIQKVNVSLVRKSTYTTQGAVKTTSVVLDSFDVDTTQKEGADAVSTNADHEIMYMGVVTVPKPCVPSYHGNPIYAVTHLLQYEVKVGGHPALGKGQADILVGTTKPSAALLVNRWTSRRESSPLVKGEESPIEPVKTRPRSHSVIVRSGHRPVLSGRVFTDLLNPPIASTTRTLSMMSMRDLEEEEEIS</sequence>
<dbReference type="SMART" id="SM01017">
    <property type="entry name" value="Arrestin_C"/>
    <property type="match status" value="1"/>
</dbReference>
<dbReference type="OMA" id="WTSRRES"/>
<evidence type="ECO:0000313" key="2">
    <source>
        <dbReference type="EMBL" id="OXA51495.1"/>
    </source>
</evidence>
<dbReference type="InterPro" id="IPR014756">
    <property type="entry name" value="Ig_E-set"/>
</dbReference>
<dbReference type="InterPro" id="IPR011022">
    <property type="entry name" value="Arrestin_C-like"/>
</dbReference>
<dbReference type="PANTHER" id="PTHR11188:SF17">
    <property type="entry name" value="FI21816P1"/>
    <property type="match status" value="1"/>
</dbReference>
<name>A0A226E182_FOLCA</name>
<proteinExistence type="predicted"/>
<dbReference type="PANTHER" id="PTHR11188">
    <property type="entry name" value="ARRESTIN DOMAIN CONTAINING PROTEIN"/>
    <property type="match status" value="1"/>
</dbReference>
<gene>
    <name evidence="2" type="ORF">Fcan01_13363</name>
</gene>
<protein>
    <submittedName>
        <fullName evidence="2">Arrestin domain-containing protein 4</fullName>
    </submittedName>
</protein>
<dbReference type="Gene3D" id="2.60.40.640">
    <property type="match status" value="2"/>
</dbReference>
<dbReference type="EMBL" id="LNIX01000007">
    <property type="protein sequence ID" value="OXA51495.1"/>
    <property type="molecule type" value="Genomic_DNA"/>
</dbReference>
<dbReference type="GO" id="GO:0005737">
    <property type="term" value="C:cytoplasm"/>
    <property type="evidence" value="ECO:0007669"/>
    <property type="project" value="TreeGrafter"/>
</dbReference>
<accession>A0A226E182</accession>
<keyword evidence="3" id="KW-1185">Reference proteome</keyword>
<dbReference type="Proteomes" id="UP000198287">
    <property type="component" value="Unassembled WGS sequence"/>
</dbReference>
<feature type="domain" description="Arrestin C-terminal-like" evidence="1">
    <location>
        <begin position="209"/>
        <end position="349"/>
    </location>
</feature>